<evidence type="ECO:0000259" key="4">
    <source>
        <dbReference type="Pfam" id="PF13802"/>
    </source>
</evidence>
<keyword evidence="2" id="KW-0378">Hydrolase</keyword>
<dbReference type="InterPro" id="IPR013780">
    <property type="entry name" value="Glyco_hydro_b"/>
</dbReference>
<evidence type="ECO:0000259" key="3">
    <source>
        <dbReference type="Pfam" id="PF01055"/>
    </source>
</evidence>
<dbReference type="PANTHER" id="PTHR22762:SF144">
    <property type="entry name" value="ALPHA-XYLOSIDASE"/>
    <property type="match status" value="1"/>
</dbReference>
<dbReference type="SUPFAM" id="SSF51445">
    <property type="entry name" value="(Trans)glycosidases"/>
    <property type="match status" value="1"/>
</dbReference>
<accession>A0A2S5A4F0</accession>
<feature type="domain" description="Glycosyl hydrolase family 31 C-terminal" evidence="5">
    <location>
        <begin position="644"/>
        <end position="728"/>
    </location>
</feature>
<dbReference type="SUPFAM" id="SSF74650">
    <property type="entry name" value="Galactose mutarotase-like"/>
    <property type="match status" value="1"/>
</dbReference>
<comment type="caution">
    <text evidence="6">The sequence shown here is derived from an EMBL/GenBank/DDBJ whole genome shotgun (WGS) entry which is preliminary data.</text>
</comment>
<dbReference type="GO" id="GO:0004553">
    <property type="term" value="F:hydrolase activity, hydrolyzing O-glycosyl compounds"/>
    <property type="evidence" value="ECO:0007669"/>
    <property type="project" value="InterPro"/>
</dbReference>
<evidence type="ECO:0000313" key="7">
    <source>
        <dbReference type="Proteomes" id="UP000236893"/>
    </source>
</evidence>
<evidence type="ECO:0000313" key="6">
    <source>
        <dbReference type="EMBL" id="POY37458.1"/>
    </source>
</evidence>
<dbReference type="AlphaFoldDB" id="A0A2S5A4F0"/>
<keyword evidence="7" id="KW-1185">Reference proteome</keyword>
<evidence type="ECO:0000259" key="5">
    <source>
        <dbReference type="Pfam" id="PF21365"/>
    </source>
</evidence>
<dbReference type="Gene3D" id="3.20.20.80">
    <property type="entry name" value="Glycosidases"/>
    <property type="match status" value="1"/>
</dbReference>
<dbReference type="Pfam" id="PF01055">
    <property type="entry name" value="Glyco_hydro_31_2nd"/>
    <property type="match status" value="1"/>
</dbReference>
<dbReference type="Pfam" id="PF13802">
    <property type="entry name" value="Gal_mutarotas_2"/>
    <property type="match status" value="1"/>
</dbReference>
<dbReference type="Pfam" id="PF21365">
    <property type="entry name" value="Glyco_hydro_31_3rd"/>
    <property type="match status" value="1"/>
</dbReference>
<dbReference type="Gene3D" id="2.60.40.1760">
    <property type="entry name" value="glycosyl hydrolase (family 31)"/>
    <property type="match status" value="1"/>
</dbReference>
<sequence length="808" mass="91394">MNRFFTKGVIAFMLPMLWFFPQVLKAQIQNMKLLNVPVDISDDFKSFTNTYYLADSLSQFDAATGTGRVVYKRYVYSSRQAFDNMLGVLKPVKANEFPETEYEASPSLPFSIQFVSPKTIRVRASSGFQVKPNPESLMLVNGKAPVDTRSWNYSKISGGHRYASDYGSVTIMEHPWRVEIRDAKGKLLTKTMHHVDNADSSYTPVLPFSYVRRASDYSRSMSAVFSLGPDEKIFGCGESFTQFNKRGQKVVLWADDANGVQNETMYKPIPFFMSNRGYGMFMHTSSPITCDFGKYFNGANSLMIGDDELDLFVFLGAPKDILDEYTNLTGKAAMPPLWSFGFWMSRITYFSEQDGRNVAAKLRENQIPADVIHFDTGWFTTDWRTDYKFAPDRFKDPAKMMTDLKADGFHISLWQLPYFTPKNKLFPEIIEKGLAVKDAKGNIPYEDATLDFSNPATVTWYQEKIASLLKMGVGAIKVDFGEAAPDNGLYYSGKTGFYEHNLYPLRYNKAVADITKQVNGENIIWARSAWAGSQRYPLHWGGDAENTNTGMAAELRGGLSFGLSGFAFWSHDIGGFVQKTPEDLYRRWAAFGFLTSHTRSHGMPPKEPWEYGESFNNYFRLADNMRYQLMPYIYAQAKVCTEKGLPMVRALFVEYPNDPGSWLVDDEYLFGSDILVAPLLENVTERNVYLPPGKWIDYQSGTVYEGGWRSIAPGAVQAVILVRDGAVIPHIKLAQSTMKMDWSTLKLVAYTTGAQQAKGFVCLPKDNVLHEVTLDNQGGFFKLNKDWSNGAIRWEIQSNTEYNKSAGK</sequence>
<dbReference type="InterPro" id="IPR025887">
    <property type="entry name" value="Glyco_hydro_31_N_dom"/>
</dbReference>
<feature type="domain" description="Glycoside hydrolase family 31 TIM barrel" evidence="3">
    <location>
        <begin position="333"/>
        <end position="635"/>
    </location>
</feature>
<name>A0A2S5A4F0_9SPHI</name>
<comment type="similarity">
    <text evidence="1 2">Belongs to the glycosyl hydrolase 31 family.</text>
</comment>
<dbReference type="Gene3D" id="2.60.40.1180">
    <property type="entry name" value="Golgi alpha-mannosidase II"/>
    <property type="match status" value="1"/>
</dbReference>
<keyword evidence="2" id="KW-0326">Glycosidase</keyword>
<dbReference type="OrthoDB" id="176168at2"/>
<protein>
    <submittedName>
        <fullName evidence="6">Alpha-xylosidase</fullName>
    </submittedName>
</protein>
<dbReference type="GO" id="GO:0030246">
    <property type="term" value="F:carbohydrate binding"/>
    <property type="evidence" value="ECO:0007669"/>
    <property type="project" value="InterPro"/>
</dbReference>
<dbReference type="Proteomes" id="UP000236893">
    <property type="component" value="Unassembled WGS sequence"/>
</dbReference>
<organism evidence="6 7">
    <name type="scientific">Solitalea longa</name>
    <dbReference type="NCBI Taxonomy" id="2079460"/>
    <lineage>
        <taxon>Bacteria</taxon>
        <taxon>Pseudomonadati</taxon>
        <taxon>Bacteroidota</taxon>
        <taxon>Sphingobacteriia</taxon>
        <taxon>Sphingobacteriales</taxon>
        <taxon>Sphingobacteriaceae</taxon>
        <taxon>Solitalea</taxon>
    </lineage>
</organism>
<proteinExistence type="inferred from homology"/>
<dbReference type="CDD" id="cd06593">
    <property type="entry name" value="GH31_xylosidase_YicI"/>
    <property type="match status" value="1"/>
</dbReference>
<dbReference type="SUPFAM" id="SSF51011">
    <property type="entry name" value="Glycosyl hydrolase domain"/>
    <property type="match status" value="1"/>
</dbReference>
<dbReference type="InterPro" id="IPR048395">
    <property type="entry name" value="Glyco_hydro_31_C"/>
</dbReference>
<evidence type="ECO:0000256" key="2">
    <source>
        <dbReference type="RuleBase" id="RU361185"/>
    </source>
</evidence>
<feature type="domain" description="Glycoside hydrolase family 31 N-terminal" evidence="4">
    <location>
        <begin position="109"/>
        <end position="291"/>
    </location>
</feature>
<reference evidence="6 7" key="1">
    <citation type="submission" date="2018-01" db="EMBL/GenBank/DDBJ databases">
        <authorList>
            <person name="Gaut B.S."/>
            <person name="Morton B.R."/>
            <person name="Clegg M.T."/>
            <person name="Duvall M.R."/>
        </authorList>
    </citation>
    <scope>NUCLEOTIDE SEQUENCE [LARGE SCALE GENOMIC DNA]</scope>
    <source>
        <strain evidence="6 7">HR-AV</strain>
    </source>
</reference>
<dbReference type="GO" id="GO:0005975">
    <property type="term" value="P:carbohydrate metabolic process"/>
    <property type="evidence" value="ECO:0007669"/>
    <property type="project" value="InterPro"/>
</dbReference>
<dbReference type="InterPro" id="IPR000322">
    <property type="entry name" value="Glyco_hydro_31_TIM"/>
</dbReference>
<evidence type="ECO:0000256" key="1">
    <source>
        <dbReference type="ARBA" id="ARBA00007806"/>
    </source>
</evidence>
<dbReference type="InterPro" id="IPR017853">
    <property type="entry name" value="GH"/>
</dbReference>
<dbReference type="EMBL" id="PQVF01000004">
    <property type="protein sequence ID" value="POY37458.1"/>
    <property type="molecule type" value="Genomic_DNA"/>
</dbReference>
<dbReference type="InterPro" id="IPR011013">
    <property type="entry name" value="Gal_mutarotase_sf_dom"/>
</dbReference>
<dbReference type="PANTHER" id="PTHR22762">
    <property type="entry name" value="ALPHA-GLUCOSIDASE"/>
    <property type="match status" value="1"/>
</dbReference>
<gene>
    <name evidence="6" type="ORF">C3K47_06765</name>
</gene>
<dbReference type="CDD" id="cd14752">
    <property type="entry name" value="GH31_N"/>
    <property type="match status" value="1"/>
</dbReference>